<keyword evidence="5" id="KW-1185">Reference proteome</keyword>
<dbReference type="InterPro" id="IPR048366">
    <property type="entry name" value="TNP-like_GBD"/>
</dbReference>
<dbReference type="Pfam" id="PF21788">
    <property type="entry name" value="TNP-like_GBD"/>
    <property type="match status" value="1"/>
</dbReference>
<dbReference type="Pfam" id="PF21789">
    <property type="entry name" value="TNP-like_RNaseH_C"/>
    <property type="match status" value="1"/>
</dbReference>
<organism evidence="4 5">
    <name type="scientific">Caligus rogercresseyi</name>
    <name type="common">Sea louse</name>
    <dbReference type="NCBI Taxonomy" id="217165"/>
    <lineage>
        <taxon>Eukaryota</taxon>
        <taxon>Metazoa</taxon>
        <taxon>Ecdysozoa</taxon>
        <taxon>Arthropoda</taxon>
        <taxon>Crustacea</taxon>
        <taxon>Multicrustacea</taxon>
        <taxon>Hexanauplia</taxon>
        <taxon>Copepoda</taxon>
        <taxon>Siphonostomatoida</taxon>
        <taxon>Caligidae</taxon>
        <taxon>Caligus</taxon>
    </lineage>
</organism>
<evidence type="ECO:0008006" key="6">
    <source>
        <dbReference type="Google" id="ProtNLM"/>
    </source>
</evidence>
<reference evidence="5" key="1">
    <citation type="submission" date="2021-01" db="EMBL/GenBank/DDBJ databases">
        <title>Caligus Genome Assembly.</title>
        <authorList>
            <person name="Gallardo-Escarate C."/>
        </authorList>
    </citation>
    <scope>NUCLEOTIDE SEQUENCE [LARGE SCALE GENOMIC DNA]</scope>
</reference>
<evidence type="ECO:0000259" key="2">
    <source>
        <dbReference type="Pfam" id="PF21788"/>
    </source>
</evidence>
<dbReference type="Pfam" id="PF21787">
    <property type="entry name" value="TNP-like_RNaseH_N"/>
    <property type="match status" value="1"/>
</dbReference>
<feature type="domain" description="Transposable element P transposase-like RNase H" evidence="1">
    <location>
        <begin position="21"/>
        <end position="85"/>
    </location>
</feature>
<name>A0A7T8QUC5_CALRO</name>
<dbReference type="InterPro" id="IPR048367">
    <property type="entry name" value="TNP-like_RNaseH_C"/>
</dbReference>
<dbReference type="InterPro" id="IPR048365">
    <property type="entry name" value="TNP-like_RNaseH_N"/>
</dbReference>
<protein>
    <recommendedName>
        <fullName evidence="6">Transposable element P transposase</fullName>
    </recommendedName>
</protein>
<dbReference type="EMBL" id="CP045894">
    <property type="protein sequence ID" value="QQP55383.1"/>
    <property type="molecule type" value="Genomic_DNA"/>
</dbReference>
<dbReference type="OrthoDB" id="6627680at2759"/>
<feature type="domain" description="Transposable element P transposase-like GTP-binding insertion" evidence="2">
    <location>
        <begin position="111"/>
        <end position="216"/>
    </location>
</feature>
<gene>
    <name evidence="4" type="ORF">FKW44_008539</name>
</gene>
<evidence type="ECO:0000313" key="5">
    <source>
        <dbReference type="Proteomes" id="UP000595437"/>
    </source>
</evidence>
<evidence type="ECO:0000259" key="1">
    <source>
        <dbReference type="Pfam" id="PF21787"/>
    </source>
</evidence>
<feature type="non-terminal residue" evidence="4">
    <location>
        <position position="336"/>
    </location>
</feature>
<dbReference type="AlphaFoldDB" id="A0A7T8QUC5"/>
<evidence type="ECO:0000259" key="3">
    <source>
        <dbReference type="Pfam" id="PF21789"/>
    </source>
</evidence>
<sequence>MDVKSCFDYSLSMDQVFGPNKRIQVAMIRGLFDSWKMPVYYAFDTSMSVDVLFKIINEIERRGITVVAVVSDMAPSNVGLRNSLGVTKDSPYFWNPYDTSKKIYMFHDVPHLIKLLRNHLLDRGYYLPDGSTITKKDFQNLMEKDSQEFKIAHKIKEIHLECQSSQRQRVCLATQLLSHTTASALKYIFPNKTSQSDFIDTVDSWFDTFNSRRRFDCSIYSSGFGTNFQEQNEMLQKMKKNMESIRGIGKQSILPFQYGILLSISSLENLFHDLATTYGVEYILTSRLNQDCLENFFSRLRALGVSNDHPSSVDCINRFRLLILGQADKIDVKSSH</sequence>
<accession>A0A7T8QUC5</accession>
<evidence type="ECO:0000313" key="4">
    <source>
        <dbReference type="EMBL" id="QQP55383.1"/>
    </source>
</evidence>
<proteinExistence type="predicted"/>
<feature type="domain" description="Transposable element P transposase-like RNase H C-terminal" evidence="3">
    <location>
        <begin position="287"/>
        <end position="312"/>
    </location>
</feature>
<dbReference type="Proteomes" id="UP000595437">
    <property type="component" value="Chromosome 5"/>
</dbReference>